<accession>A0ABY7K220</accession>
<keyword evidence="3" id="KW-1185">Reference proteome</keyword>
<dbReference type="PANTHER" id="PTHR40765">
    <property type="entry name" value="ESX-2 SECRETION SYSTEM ATPASE ECCB2"/>
    <property type="match status" value="1"/>
</dbReference>
<evidence type="ECO:0000256" key="1">
    <source>
        <dbReference type="SAM" id="Phobius"/>
    </source>
</evidence>
<dbReference type="InterPro" id="IPR007795">
    <property type="entry name" value="T7SS_EccB"/>
</dbReference>
<dbReference type="EMBL" id="CP097463">
    <property type="protein sequence ID" value="WAX57434.1"/>
    <property type="molecule type" value="Genomic_DNA"/>
</dbReference>
<dbReference type="Proteomes" id="UP001164693">
    <property type="component" value="Chromosome"/>
</dbReference>
<keyword evidence="1" id="KW-0472">Membrane</keyword>
<gene>
    <name evidence="2" type="primary">eccB</name>
    <name evidence="2" type="ORF">M6B22_01390</name>
</gene>
<feature type="transmembrane region" description="Helical" evidence="1">
    <location>
        <begin position="37"/>
        <end position="61"/>
    </location>
</feature>
<dbReference type="Gene3D" id="3.30.2390.20">
    <property type="entry name" value="Type VII secretion system EccB, repeat 1 domain"/>
    <property type="match status" value="1"/>
</dbReference>
<dbReference type="InterPro" id="IPR044857">
    <property type="entry name" value="T7SS_EccB_R1"/>
</dbReference>
<sequence length="472" mass="48349">MQTRRDQLQAYRFLTRRALAALVTGEPNAVEPPMRRLTLTTVSGIMIAAVVAAGFAFVGLVHPSVGDKWRKQGAIIVERETGARYVLLKNVLHPVLNYSSAVLAVSGSGGANADVVLVDRAELNGTTRGPAIGIAGIPDSLPSAANLVSSPWTACSRQQADAQGSITARVSLYAGSDPARAAIGKDAGVIARTPSGDTYLLWHGTRMKVGSDEVLVALGLKTAPVLTVGTSFLNAVPAAAPLQPPHLTGLGAPGPQLSGRPLRVGQILQVGTSEQFFVALQHGFAPVDFVQAHLLEALPMPEGGFLRPLPITEDVALGLTGAAAPAPDVDDLQRQFTGLPDSVPAIDPGPSQGGGLCAVYRHAESPTLQVPPSRLTDALNGPVTDTEQSQRGLADEVVLAPGHAAVVSPGSSAGTVFVVADPGKKYAAASIDALAGFGYGAVRASTLPAGLLGMIPLGPALDAEAARRPVSG</sequence>
<organism evidence="2 3">
    <name type="scientific">Jatrophihabitans cynanchi</name>
    <dbReference type="NCBI Taxonomy" id="2944128"/>
    <lineage>
        <taxon>Bacteria</taxon>
        <taxon>Bacillati</taxon>
        <taxon>Actinomycetota</taxon>
        <taxon>Actinomycetes</taxon>
        <taxon>Jatrophihabitantales</taxon>
        <taxon>Jatrophihabitantaceae</taxon>
        <taxon>Jatrophihabitans</taxon>
    </lineage>
</organism>
<keyword evidence="1" id="KW-1133">Transmembrane helix</keyword>
<dbReference type="RefSeq" id="WP_269443974.1">
    <property type="nucleotide sequence ID" value="NZ_CP097463.1"/>
</dbReference>
<evidence type="ECO:0000313" key="2">
    <source>
        <dbReference type="EMBL" id="WAX57434.1"/>
    </source>
</evidence>
<name>A0ABY7K220_9ACTN</name>
<dbReference type="PANTHER" id="PTHR40765:SF2">
    <property type="entry name" value="ESX-2 SECRETION SYSTEM ATPASE ECCB2"/>
    <property type="match status" value="1"/>
</dbReference>
<dbReference type="NCBIfam" id="TIGR03919">
    <property type="entry name" value="T7SS_EccB"/>
    <property type="match status" value="1"/>
</dbReference>
<dbReference type="Pfam" id="PF05108">
    <property type="entry name" value="T7SS_ESX1_EccB"/>
    <property type="match status" value="1"/>
</dbReference>
<reference evidence="2" key="1">
    <citation type="submission" date="2022-05" db="EMBL/GenBank/DDBJ databases">
        <title>Jatrophihabitans sp. SB3-54 whole genome sequence.</title>
        <authorList>
            <person name="Suh M.K."/>
            <person name="Eom M.K."/>
            <person name="Kim J.S."/>
            <person name="Kim H.S."/>
            <person name="Do H.E."/>
            <person name="Shin Y.K."/>
            <person name="Lee J.-S."/>
        </authorList>
    </citation>
    <scope>NUCLEOTIDE SEQUENCE</scope>
    <source>
        <strain evidence="2">SB3-54</strain>
    </source>
</reference>
<proteinExistence type="predicted"/>
<protein>
    <submittedName>
        <fullName evidence="2">Type VII secretion protein EccB</fullName>
    </submittedName>
</protein>
<keyword evidence="1" id="KW-0812">Transmembrane</keyword>
<evidence type="ECO:0000313" key="3">
    <source>
        <dbReference type="Proteomes" id="UP001164693"/>
    </source>
</evidence>